<dbReference type="InterPro" id="IPR025178">
    <property type="entry name" value="Lnb_N"/>
</dbReference>
<feature type="domain" description="Lnb N-terminal periplasmic" evidence="2">
    <location>
        <begin position="128"/>
        <end position="286"/>
    </location>
</feature>
<name>G0A7F6_METMM</name>
<organism evidence="3 4">
    <name type="scientific">Methylomonas methanica (strain DSM 25384 / MC09)</name>
    <dbReference type="NCBI Taxonomy" id="857087"/>
    <lineage>
        <taxon>Bacteria</taxon>
        <taxon>Pseudomonadati</taxon>
        <taxon>Pseudomonadota</taxon>
        <taxon>Gammaproteobacteria</taxon>
        <taxon>Methylococcales</taxon>
        <taxon>Methylococcaceae</taxon>
        <taxon>Methylomonas</taxon>
    </lineage>
</organism>
<accession>G0A7F6</accession>
<dbReference type="STRING" id="857087.Metme_2222"/>
<keyword evidence="1" id="KW-1133">Transmembrane helix</keyword>
<evidence type="ECO:0000313" key="4">
    <source>
        <dbReference type="Proteomes" id="UP000008888"/>
    </source>
</evidence>
<evidence type="ECO:0000256" key="1">
    <source>
        <dbReference type="SAM" id="Phobius"/>
    </source>
</evidence>
<proteinExistence type="predicted"/>
<dbReference type="KEGG" id="mmt:Metme_2222"/>
<evidence type="ECO:0000259" key="2">
    <source>
        <dbReference type="Pfam" id="PF13387"/>
    </source>
</evidence>
<protein>
    <recommendedName>
        <fullName evidence="2">Lnb N-terminal periplasmic domain-containing protein</fullName>
    </recommendedName>
</protein>
<evidence type="ECO:0000313" key="3">
    <source>
        <dbReference type="EMBL" id="AEG00626.1"/>
    </source>
</evidence>
<feature type="transmembrane region" description="Helical" evidence="1">
    <location>
        <begin position="39"/>
        <end position="61"/>
    </location>
</feature>
<dbReference type="eggNOG" id="ENOG502Z7V0">
    <property type="taxonomic scope" value="Bacteria"/>
</dbReference>
<sequence>MLLSEFLKNLFTGFQVLILIVFTAWGVFAVYYGDSRTSWGQVSVATAFGSLGLALLFGFIVSRWRIQWLLGYLMLFIGILIWWLGIVPSNDRIWRLDVARLPYATFNGDNVTLHNIRNFNYLSEFVYQPAYYTKSFDVTKLEGVDLFVFYWTGPAIAHTIMSFNFGEQGHLAVSIETRNQLNEEYSTIKGFFRQYELIYIVADERDVIRLRTNYRKNPPEQGFLYPLTGTKENGQRLLLEYLKKINQLREKPEFYNTLLDNCTVAIWIRSWATSENLPFSWKILLSGYLPEYLYESHLLEQRLPFTELQQRAFINPAARVADQAPDFSNKVRARY</sequence>
<dbReference type="Proteomes" id="UP000008888">
    <property type="component" value="Chromosome"/>
</dbReference>
<feature type="transmembrane region" description="Helical" evidence="1">
    <location>
        <begin position="68"/>
        <end position="86"/>
    </location>
</feature>
<reference key="2">
    <citation type="submission" date="2011-05" db="EMBL/GenBank/DDBJ databases">
        <title>Complete genome sequence of the aerobic marine methanotroph Methylomonas methanica MC09.</title>
        <authorList>
            <person name="Boden R."/>
            <person name="Cunliffe M."/>
            <person name="Scanlan J."/>
            <person name="Moussard H."/>
            <person name="Kits K.D."/>
            <person name="Klotz M."/>
            <person name="Jetten M."/>
            <person name="Vuilleumier S."/>
            <person name="Han J."/>
            <person name="Peters L."/>
            <person name="Mikhailova N."/>
            <person name="Teshima H."/>
            <person name="Tapia R."/>
            <person name="Kyrpides N."/>
            <person name="Ivanova N."/>
            <person name="Pagani I."/>
            <person name="Cheng J.-F."/>
            <person name="Goodwin L."/>
            <person name="Han C."/>
            <person name="Hauser L."/>
            <person name="Land M."/>
            <person name="Lapidus A."/>
            <person name="Lucas S."/>
            <person name="Pitluck S."/>
            <person name="Woyke T."/>
            <person name="Stein L.Y."/>
            <person name="Murrell C."/>
        </authorList>
    </citation>
    <scope>NUCLEOTIDE SEQUENCE</scope>
    <source>
        <strain>MC09</strain>
    </source>
</reference>
<keyword evidence="1" id="KW-0812">Transmembrane</keyword>
<dbReference type="Pfam" id="PF13387">
    <property type="entry name" value="Lnb_N"/>
    <property type="match status" value="1"/>
</dbReference>
<dbReference type="EMBL" id="CP002738">
    <property type="protein sequence ID" value="AEG00626.1"/>
    <property type="molecule type" value="Genomic_DNA"/>
</dbReference>
<reference evidence="4" key="3">
    <citation type="submission" date="2011-05" db="EMBL/GenBank/DDBJ databases">
        <title>Complete sequence of Methylomonas methanica MC09.</title>
        <authorList>
            <consortium name="US DOE Joint Genome Institute"/>
            <person name="Lucas S."/>
            <person name="Han J."/>
            <person name="Lapidus A."/>
            <person name="Cheng J.-F."/>
            <person name="Goodwin L."/>
            <person name="Pitluck S."/>
            <person name="Peters L."/>
            <person name="Mikhailova N."/>
            <person name="Teshima H."/>
            <person name="Han C."/>
            <person name="Tapia R."/>
            <person name="Land M."/>
            <person name="Hauser L."/>
            <person name="Kyrpides N."/>
            <person name="Ivanova N."/>
            <person name="Pagani I."/>
            <person name="Stein L."/>
            <person name="Woyke T."/>
        </authorList>
    </citation>
    <scope>NUCLEOTIDE SEQUENCE [LARGE SCALE GENOMIC DNA]</scope>
    <source>
        <strain evidence="4">MC09</strain>
    </source>
</reference>
<reference evidence="3 4" key="1">
    <citation type="journal article" date="2011" name="J. Bacteriol.">
        <title>Complete Genome Sequence of the Aerobic Marine Methanotroph Methylomonas methanica MC09.</title>
        <authorList>
            <person name="Boden R."/>
            <person name="Cunliffe M."/>
            <person name="Scanlan J."/>
            <person name="Moussard H."/>
            <person name="Kits K.D."/>
            <person name="Klotz M.G."/>
            <person name="Jetten M.S."/>
            <person name="Vuilleumier S."/>
            <person name="Han J."/>
            <person name="Peters L."/>
            <person name="Mikhailova N."/>
            <person name="Teshima H."/>
            <person name="Tapia R."/>
            <person name="Kyrpides N."/>
            <person name="Ivanova N."/>
            <person name="Pagani I."/>
            <person name="Cheng J.F."/>
            <person name="Goodwin L."/>
            <person name="Han C."/>
            <person name="Hauser L."/>
            <person name="Land M.L."/>
            <person name="Lapidus A."/>
            <person name="Lucas S."/>
            <person name="Pitluck S."/>
            <person name="Woyke T."/>
            <person name="Stein L."/>
            <person name="Murrell J.C."/>
        </authorList>
    </citation>
    <scope>NUCLEOTIDE SEQUENCE [LARGE SCALE GENOMIC DNA]</scope>
    <source>
        <strain evidence="3 4">MC09</strain>
    </source>
</reference>
<keyword evidence="1" id="KW-0472">Membrane</keyword>
<dbReference type="AlphaFoldDB" id="G0A7F6"/>
<gene>
    <name evidence="3" type="ordered locus">Metme_2222</name>
</gene>
<dbReference type="OrthoDB" id="274718at2"/>
<keyword evidence="4" id="KW-1185">Reference proteome</keyword>
<dbReference type="HOGENOM" id="CLU_050045_1_0_6"/>
<feature type="transmembrane region" description="Helical" evidence="1">
    <location>
        <begin position="12"/>
        <end position="33"/>
    </location>
</feature>